<proteinExistence type="predicted"/>
<dbReference type="STRING" id="380248.SAMN05216251_107253"/>
<dbReference type="EMBL" id="FONG01000007">
    <property type="protein sequence ID" value="SFF02284.1"/>
    <property type="molecule type" value="Genomic_DNA"/>
</dbReference>
<feature type="transmembrane region" description="Helical" evidence="1">
    <location>
        <begin position="32"/>
        <end position="51"/>
    </location>
</feature>
<evidence type="ECO:0000313" key="2">
    <source>
        <dbReference type="EMBL" id="SFF02284.1"/>
    </source>
</evidence>
<gene>
    <name evidence="2" type="ORF">SAMN05216251_107253</name>
</gene>
<name>A0A1I2FA11_9ACTN</name>
<evidence type="ECO:0000313" key="3">
    <source>
        <dbReference type="Proteomes" id="UP000199323"/>
    </source>
</evidence>
<protein>
    <submittedName>
        <fullName evidence="2">Uncharacterized protein</fullName>
    </submittedName>
</protein>
<keyword evidence="3" id="KW-1185">Reference proteome</keyword>
<keyword evidence="1" id="KW-0812">Transmembrane</keyword>
<dbReference type="Proteomes" id="UP000199323">
    <property type="component" value="Unassembled WGS sequence"/>
</dbReference>
<accession>A0A1I2FA11</accession>
<dbReference type="RefSeq" id="WP_177246445.1">
    <property type="nucleotide sequence ID" value="NZ_FONG01000007.1"/>
</dbReference>
<keyword evidence="1" id="KW-0472">Membrane</keyword>
<organism evidence="2 3">
    <name type="scientific">Actinacidiphila alni</name>
    <dbReference type="NCBI Taxonomy" id="380248"/>
    <lineage>
        <taxon>Bacteria</taxon>
        <taxon>Bacillati</taxon>
        <taxon>Actinomycetota</taxon>
        <taxon>Actinomycetes</taxon>
        <taxon>Kitasatosporales</taxon>
        <taxon>Streptomycetaceae</taxon>
        <taxon>Actinacidiphila</taxon>
    </lineage>
</organism>
<keyword evidence="1" id="KW-1133">Transmembrane helix</keyword>
<evidence type="ECO:0000256" key="1">
    <source>
        <dbReference type="SAM" id="Phobius"/>
    </source>
</evidence>
<reference evidence="2 3" key="1">
    <citation type="submission" date="2016-10" db="EMBL/GenBank/DDBJ databases">
        <authorList>
            <person name="de Groot N.N."/>
        </authorList>
    </citation>
    <scope>NUCLEOTIDE SEQUENCE [LARGE SCALE GENOMIC DNA]</scope>
    <source>
        <strain evidence="2 3">CGMCC 4.3510</strain>
    </source>
</reference>
<dbReference type="AlphaFoldDB" id="A0A1I2FA11"/>
<sequence length="62" mass="6661">MPRPAPPAAPAVVHWPEKAPEPVAAPKPHRRSLMITMMLTTVPGVLAVAVLRPGSGTYRRNN</sequence>